<proteinExistence type="predicted"/>
<keyword evidence="2" id="KW-1185">Reference proteome</keyword>
<evidence type="ECO:0000313" key="2">
    <source>
        <dbReference type="Proteomes" id="UP001162992"/>
    </source>
</evidence>
<sequence>MGDSGSANSSRGQTSFFGLGAVFCSVCLDAVKDVGERSIAKLKCGHHFHLDCIGSAFNAKGSMQCPNCRSVEEGQWLYANGVRRLEDSSMDGIDQDAYELFAGIINILRPNEDLHSRHLHLGSFLPSYQHVSVVLEGANPPPSAFADLLVHVLYSRHDGLSNSVHTCPYLAAQRMAFDESVGASYSPAEPSPLLQNRRHSGNSPRVQTGGSSERGTWSSHAAENLESSRTVANADNAASRAFPYERRRWSRPVAGNHIAASYGGSSMQFGQTGANRRSVPQVSRGNSTPFRHNASNQGQRVINQAQASNTPPLRQGSMDNSRRSRQREWPSDMFPERNRSLNGPPRRMVREDSAIASGSAVGWQRNIQGYPWARDGHSVSHRIAYDGERYWHANQHMSTAQQAEGMTSDSIFHRDLHSSDGSQQARMELRSPFEGHPSQHARVNPIPGFPPAFMRDGSVEPGSSHFNFIGPQT</sequence>
<dbReference type="EMBL" id="CM055101">
    <property type="protein sequence ID" value="KAJ7542186.1"/>
    <property type="molecule type" value="Genomic_DNA"/>
</dbReference>
<dbReference type="Proteomes" id="UP001162992">
    <property type="component" value="Chromosome 10"/>
</dbReference>
<protein>
    <submittedName>
        <fullName evidence="1">Uncharacterized protein</fullName>
    </submittedName>
</protein>
<accession>A0ACC2CJG8</accession>
<name>A0ACC2CJG8_DIPCM</name>
<gene>
    <name evidence="1" type="ORF">O6H91_10G093600</name>
</gene>
<evidence type="ECO:0000313" key="1">
    <source>
        <dbReference type="EMBL" id="KAJ7542186.1"/>
    </source>
</evidence>
<reference evidence="2" key="1">
    <citation type="journal article" date="2024" name="Proc. Natl. Acad. Sci. U.S.A.">
        <title>Extraordinary preservation of gene collinearity over three hundred million years revealed in homosporous lycophytes.</title>
        <authorList>
            <person name="Li C."/>
            <person name="Wickell D."/>
            <person name="Kuo L.Y."/>
            <person name="Chen X."/>
            <person name="Nie B."/>
            <person name="Liao X."/>
            <person name="Peng D."/>
            <person name="Ji J."/>
            <person name="Jenkins J."/>
            <person name="Williams M."/>
            <person name="Shu S."/>
            <person name="Plott C."/>
            <person name="Barry K."/>
            <person name="Rajasekar S."/>
            <person name="Grimwood J."/>
            <person name="Han X."/>
            <person name="Sun S."/>
            <person name="Hou Z."/>
            <person name="He W."/>
            <person name="Dai G."/>
            <person name="Sun C."/>
            <person name="Schmutz J."/>
            <person name="Leebens-Mack J.H."/>
            <person name="Li F.W."/>
            <person name="Wang L."/>
        </authorList>
    </citation>
    <scope>NUCLEOTIDE SEQUENCE [LARGE SCALE GENOMIC DNA]</scope>
    <source>
        <strain evidence="2">cv. PW_Plant_1</strain>
    </source>
</reference>
<comment type="caution">
    <text evidence="1">The sequence shown here is derived from an EMBL/GenBank/DDBJ whole genome shotgun (WGS) entry which is preliminary data.</text>
</comment>
<organism evidence="1 2">
    <name type="scientific">Diphasiastrum complanatum</name>
    <name type="common">Issler's clubmoss</name>
    <name type="synonym">Lycopodium complanatum</name>
    <dbReference type="NCBI Taxonomy" id="34168"/>
    <lineage>
        <taxon>Eukaryota</taxon>
        <taxon>Viridiplantae</taxon>
        <taxon>Streptophyta</taxon>
        <taxon>Embryophyta</taxon>
        <taxon>Tracheophyta</taxon>
        <taxon>Lycopodiopsida</taxon>
        <taxon>Lycopodiales</taxon>
        <taxon>Lycopodiaceae</taxon>
        <taxon>Lycopodioideae</taxon>
        <taxon>Diphasiastrum</taxon>
    </lineage>
</organism>